<organism evidence="2 3">
    <name type="scientific">Flavobacterium limicola</name>
    <dbReference type="NCBI Taxonomy" id="180441"/>
    <lineage>
        <taxon>Bacteria</taxon>
        <taxon>Pseudomonadati</taxon>
        <taxon>Bacteroidota</taxon>
        <taxon>Flavobacteriia</taxon>
        <taxon>Flavobacteriales</taxon>
        <taxon>Flavobacteriaceae</taxon>
        <taxon>Flavobacterium</taxon>
    </lineage>
</organism>
<accession>A0A495S406</accession>
<evidence type="ECO:0000313" key="2">
    <source>
        <dbReference type="EMBL" id="RKS93848.1"/>
    </source>
</evidence>
<dbReference type="AlphaFoldDB" id="A0A495S406"/>
<evidence type="ECO:0000313" key="3">
    <source>
        <dbReference type="Proteomes" id="UP000280091"/>
    </source>
</evidence>
<name>A0A495S406_9FLAO</name>
<dbReference type="Pfam" id="PF03167">
    <property type="entry name" value="UDG"/>
    <property type="match status" value="1"/>
</dbReference>
<gene>
    <name evidence="2" type="ORF">BC952_1698</name>
</gene>
<comment type="caution">
    <text evidence="2">The sequence shown here is derived from an EMBL/GenBank/DDBJ whole genome shotgun (WGS) entry which is preliminary data.</text>
</comment>
<keyword evidence="3" id="KW-1185">Reference proteome</keyword>
<dbReference type="InterPro" id="IPR005122">
    <property type="entry name" value="Uracil-DNA_glycosylase-like"/>
</dbReference>
<dbReference type="InterPro" id="IPR036895">
    <property type="entry name" value="Uracil-DNA_glycosylase-like_sf"/>
</dbReference>
<dbReference type="SUPFAM" id="SSF52141">
    <property type="entry name" value="Uracil-DNA glycosylase-like"/>
    <property type="match status" value="1"/>
</dbReference>
<sequence>MNKRLQELYAIHWPNLTKELNEILNNEDLNQKPTNPLLLSIDETKYLESDVKVMILGQETNDWGNNFTGNIDEILEIYDDFYNSGYAVNTYGGHFWNGINRFSSLLENKFPDKKISYVWNNVVKIGASGRDQNHPQNHIYSTELSNFKVLEKEIEILNPDIILFISGPNYDTNISKILKGVQFSHLNEGFSTRQIAELQYNKRKNIFRTYHPNYLWRNDINQYFEAIINSIKL</sequence>
<evidence type="ECO:0000259" key="1">
    <source>
        <dbReference type="Pfam" id="PF03167"/>
    </source>
</evidence>
<dbReference type="Proteomes" id="UP000280091">
    <property type="component" value="Unassembled WGS sequence"/>
</dbReference>
<dbReference type="RefSeq" id="WP_167445730.1">
    <property type="nucleotide sequence ID" value="NZ_RBXA01000002.1"/>
</dbReference>
<feature type="domain" description="Uracil-DNA glycosylase-like" evidence="1">
    <location>
        <begin position="45"/>
        <end position="229"/>
    </location>
</feature>
<proteinExistence type="predicted"/>
<protein>
    <submittedName>
        <fullName evidence="2">Uracil DNA glycosylase superfamily protein</fullName>
    </submittedName>
</protein>
<dbReference type="Gene3D" id="3.40.470.10">
    <property type="entry name" value="Uracil-DNA glycosylase-like domain"/>
    <property type="match status" value="1"/>
</dbReference>
<reference evidence="2 3" key="1">
    <citation type="submission" date="2018-10" db="EMBL/GenBank/DDBJ databases">
        <title>Genomic Encyclopedia of Archaeal and Bacterial Type Strains, Phase II (KMG-II): from individual species to whole genera.</title>
        <authorList>
            <person name="Goeker M."/>
        </authorList>
    </citation>
    <scope>NUCLEOTIDE SEQUENCE [LARGE SCALE GENOMIC DNA]</scope>
    <source>
        <strain evidence="2 3">DSM 15094</strain>
    </source>
</reference>
<dbReference type="EMBL" id="RBXA01000002">
    <property type="protein sequence ID" value="RKS93848.1"/>
    <property type="molecule type" value="Genomic_DNA"/>
</dbReference>